<organism evidence="2 3">
    <name type="scientific">Kitasatospora cineracea</name>
    <dbReference type="NCBI Taxonomy" id="88074"/>
    <lineage>
        <taxon>Bacteria</taxon>
        <taxon>Bacillati</taxon>
        <taxon>Actinomycetota</taxon>
        <taxon>Actinomycetes</taxon>
        <taxon>Kitasatosporales</taxon>
        <taxon>Streptomycetaceae</taxon>
        <taxon>Kitasatospora</taxon>
    </lineage>
</organism>
<dbReference type="InterPro" id="IPR001387">
    <property type="entry name" value="Cro/C1-type_HTH"/>
</dbReference>
<protein>
    <submittedName>
        <fullName evidence="2">Helix-turn-helix protein</fullName>
    </submittedName>
</protein>
<gene>
    <name evidence="2" type="ORF">EDD38_7288</name>
</gene>
<dbReference type="PROSITE" id="PS50943">
    <property type="entry name" value="HTH_CROC1"/>
    <property type="match status" value="1"/>
</dbReference>
<dbReference type="EMBL" id="RKQG01000003">
    <property type="protein sequence ID" value="RPE27983.1"/>
    <property type="molecule type" value="Genomic_DNA"/>
</dbReference>
<dbReference type="CDD" id="cd00093">
    <property type="entry name" value="HTH_XRE"/>
    <property type="match status" value="1"/>
</dbReference>
<comment type="caution">
    <text evidence="2">The sequence shown here is derived from an EMBL/GenBank/DDBJ whole genome shotgun (WGS) entry which is preliminary data.</text>
</comment>
<dbReference type="GO" id="GO:0003677">
    <property type="term" value="F:DNA binding"/>
    <property type="evidence" value="ECO:0007669"/>
    <property type="project" value="InterPro"/>
</dbReference>
<name>A0A3N4R354_9ACTN</name>
<dbReference type="RefSeq" id="WP_123821489.1">
    <property type="nucleotide sequence ID" value="NZ_RKQG01000003.1"/>
</dbReference>
<dbReference type="AlphaFoldDB" id="A0A3N4R354"/>
<sequence length="112" mass="12041">MPSREIKPAASYALSGMWPDVEFAPDAPVEAVVARAVAKRLRDALAEKGWSARELARRADVGHATVNRLVAGEKSADMVTITRLERALSLDLYPAGLWAQLAERPSRSSAAG</sequence>
<dbReference type="SUPFAM" id="SSF47413">
    <property type="entry name" value="lambda repressor-like DNA-binding domains"/>
    <property type="match status" value="1"/>
</dbReference>
<dbReference type="Gene3D" id="1.10.260.40">
    <property type="entry name" value="lambda repressor-like DNA-binding domains"/>
    <property type="match status" value="1"/>
</dbReference>
<accession>A0A3N4R354</accession>
<dbReference type="Pfam" id="PF01381">
    <property type="entry name" value="HTH_3"/>
    <property type="match status" value="1"/>
</dbReference>
<feature type="domain" description="HTH cro/C1-type" evidence="1">
    <location>
        <begin position="41"/>
        <end position="93"/>
    </location>
</feature>
<evidence type="ECO:0000313" key="2">
    <source>
        <dbReference type="EMBL" id="RPE27983.1"/>
    </source>
</evidence>
<evidence type="ECO:0000259" key="1">
    <source>
        <dbReference type="PROSITE" id="PS50943"/>
    </source>
</evidence>
<dbReference type="SMART" id="SM00530">
    <property type="entry name" value="HTH_XRE"/>
    <property type="match status" value="1"/>
</dbReference>
<evidence type="ECO:0000313" key="3">
    <source>
        <dbReference type="Proteomes" id="UP000266906"/>
    </source>
</evidence>
<reference evidence="2 3" key="1">
    <citation type="submission" date="2018-11" db="EMBL/GenBank/DDBJ databases">
        <title>Sequencing the genomes of 1000 actinobacteria strains.</title>
        <authorList>
            <person name="Klenk H.-P."/>
        </authorList>
    </citation>
    <scope>NUCLEOTIDE SEQUENCE [LARGE SCALE GENOMIC DNA]</scope>
    <source>
        <strain evidence="2 3">DSM 44781</strain>
    </source>
</reference>
<keyword evidence="3" id="KW-1185">Reference proteome</keyword>
<dbReference type="InterPro" id="IPR010982">
    <property type="entry name" value="Lambda_DNA-bd_dom_sf"/>
</dbReference>
<proteinExistence type="predicted"/>
<dbReference type="Proteomes" id="UP000266906">
    <property type="component" value="Unassembled WGS sequence"/>
</dbReference>